<comment type="caution">
    <text evidence="1">The sequence shown here is derived from an EMBL/GenBank/DDBJ whole genome shotgun (WGS) entry which is preliminary data.</text>
</comment>
<sequence>MFGSARKQNKMKTKIIQIGEAICDKEIYPRNLVDWMTTYRYAKAMQSKAKFPPITVASLNNKLLVVDGFHRLDAYKSNKETHIEVEILEGLDKHQIFIESVKRNIGHGRQFNSQERTRIILTLEKWEISKEVISEIVR</sequence>
<feature type="non-terminal residue" evidence="1">
    <location>
        <position position="138"/>
    </location>
</feature>
<dbReference type="SUPFAM" id="SSF110849">
    <property type="entry name" value="ParB/Sulfiredoxin"/>
    <property type="match status" value="1"/>
</dbReference>
<organism evidence="1">
    <name type="scientific">marine sediment metagenome</name>
    <dbReference type="NCBI Taxonomy" id="412755"/>
    <lineage>
        <taxon>unclassified sequences</taxon>
        <taxon>metagenomes</taxon>
        <taxon>ecological metagenomes</taxon>
    </lineage>
</organism>
<accession>A0A0F9FBT6</accession>
<name>A0A0F9FBT6_9ZZZZ</name>
<dbReference type="InterPro" id="IPR036086">
    <property type="entry name" value="ParB/Sulfiredoxin_sf"/>
</dbReference>
<evidence type="ECO:0000313" key="1">
    <source>
        <dbReference type="EMBL" id="KKL83779.1"/>
    </source>
</evidence>
<protein>
    <submittedName>
        <fullName evidence="1">Uncharacterized protein</fullName>
    </submittedName>
</protein>
<dbReference type="AlphaFoldDB" id="A0A0F9FBT6"/>
<dbReference type="EMBL" id="LAZR01021884">
    <property type="protein sequence ID" value="KKL83779.1"/>
    <property type="molecule type" value="Genomic_DNA"/>
</dbReference>
<gene>
    <name evidence="1" type="ORF">LCGC14_1971360</name>
</gene>
<reference evidence="1" key="1">
    <citation type="journal article" date="2015" name="Nature">
        <title>Complex archaea that bridge the gap between prokaryotes and eukaryotes.</title>
        <authorList>
            <person name="Spang A."/>
            <person name="Saw J.H."/>
            <person name="Jorgensen S.L."/>
            <person name="Zaremba-Niedzwiedzka K."/>
            <person name="Martijn J."/>
            <person name="Lind A.E."/>
            <person name="van Eijk R."/>
            <person name="Schleper C."/>
            <person name="Guy L."/>
            <person name="Ettema T.J."/>
        </authorList>
    </citation>
    <scope>NUCLEOTIDE SEQUENCE</scope>
</reference>
<dbReference type="Gene3D" id="3.90.1530.10">
    <property type="entry name" value="Conserved hypothetical protein from pyrococcus furiosus pfu- 392566-001, ParB domain"/>
    <property type="match status" value="1"/>
</dbReference>
<proteinExistence type="predicted"/>